<proteinExistence type="predicted"/>
<sequence length="273" mass="30302">MVVEKIKTVIIGSGGMLGQDLCKVYPDAIKLTHSDLDITDRNAVLSVIESLGPGLVINSAAYTNVDGCEDTQELAYDVNGRAPGYIAEGCARAGATLVHYSTDYVFDGSMKEYREWDTTNPINVYGKSKLAGERNIMAFMKDYRIIRTSWLFGLHGRNFVETMLALSAQMDTVRVVNDQFGKPTYTADLAAKTPEIAGLDPGIYHITNEGVCSWYEFAKAIIDNVSPCTSQEYVRKAKRPDYSVLINTKTTPMRHWKEALAEYLELRKSGGKK</sequence>
<dbReference type="EMBL" id="PGCK01000013">
    <property type="protein sequence ID" value="MCD1296116.1"/>
    <property type="molecule type" value="Genomic_DNA"/>
</dbReference>
<dbReference type="Proteomes" id="UP001320159">
    <property type="component" value="Unassembled WGS sequence"/>
</dbReference>
<evidence type="ECO:0000259" key="1">
    <source>
        <dbReference type="Pfam" id="PF04321"/>
    </source>
</evidence>
<comment type="caution">
    <text evidence="2">The sequence shown here is derived from an EMBL/GenBank/DDBJ whole genome shotgun (WGS) entry which is preliminary data.</text>
</comment>
<evidence type="ECO:0000313" key="3">
    <source>
        <dbReference type="Proteomes" id="UP001320159"/>
    </source>
</evidence>
<protein>
    <submittedName>
        <fullName evidence="2">dTDP-4-dehydrorhamnose reductase</fullName>
    </submittedName>
</protein>
<organism evidence="2 3">
    <name type="scientific">Methanooceanicella nereidis</name>
    <dbReference type="NCBI Taxonomy" id="2052831"/>
    <lineage>
        <taxon>Archaea</taxon>
        <taxon>Methanobacteriati</taxon>
        <taxon>Methanobacteriota</taxon>
        <taxon>Stenosarchaea group</taxon>
        <taxon>Methanomicrobia</taxon>
        <taxon>Methanocellales</taxon>
        <taxon>Methanocellaceae</taxon>
        <taxon>Methanooceanicella</taxon>
    </lineage>
</organism>
<dbReference type="RefSeq" id="WP_369424434.1">
    <property type="nucleotide sequence ID" value="NZ_PGCK01000013.1"/>
</dbReference>
<evidence type="ECO:0000313" key="2">
    <source>
        <dbReference type="EMBL" id="MCD1296116.1"/>
    </source>
</evidence>
<dbReference type="NCBIfam" id="TIGR01214">
    <property type="entry name" value="rmlD"/>
    <property type="match status" value="1"/>
</dbReference>
<dbReference type="PANTHER" id="PTHR10491:SF4">
    <property type="entry name" value="METHIONINE ADENOSYLTRANSFERASE 2 SUBUNIT BETA"/>
    <property type="match status" value="1"/>
</dbReference>
<dbReference type="AlphaFoldDB" id="A0AAP2REE9"/>
<dbReference type="InterPro" id="IPR036291">
    <property type="entry name" value="NAD(P)-bd_dom_sf"/>
</dbReference>
<dbReference type="GO" id="GO:0005829">
    <property type="term" value="C:cytosol"/>
    <property type="evidence" value="ECO:0007669"/>
    <property type="project" value="TreeGrafter"/>
</dbReference>
<dbReference type="SUPFAM" id="SSF51735">
    <property type="entry name" value="NAD(P)-binding Rossmann-fold domains"/>
    <property type="match status" value="1"/>
</dbReference>
<dbReference type="GO" id="GO:0008831">
    <property type="term" value="F:dTDP-4-dehydrorhamnose reductase activity"/>
    <property type="evidence" value="ECO:0007669"/>
    <property type="project" value="TreeGrafter"/>
</dbReference>
<reference evidence="2 3" key="1">
    <citation type="submission" date="2017-11" db="EMBL/GenBank/DDBJ databases">
        <title>Isolation and Characterization of Family Methanocellaceae Species from Potential Methane Hydrate Area Offshore Southwestern Taiwan.</title>
        <authorList>
            <person name="Zhang W.-L."/>
            <person name="Chen W.-C."/>
            <person name="Lai M.-C."/>
            <person name="Chen S.-C."/>
        </authorList>
    </citation>
    <scope>NUCLEOTIDE SEQUENCE [LARGE SCALE GENOMIC DNA]</scope>
    <source>
        <strain evidence="2 3">CWC-04</strain>
    </source>
</reference>
<gene>
    <name evidence="2" type="primary">rfbD</name>
    <name evidence="2" type="ORF">CUJ83_14020</name>
</gene>
<accession>A0AAP2REE9</accession>
<keyword evidence="3" id="KW-1185">Reference proteome</keyword>
<dbReference type="InterPro" id="IPR005913">
    <property type="entry name" value="dTDP_dehydrorham_reduct"/>
</dbReference>
<dbReference type="Gene3D" id="3.90.25.10">
    <property type="entry name" value="UDP-galactose 4-epimerase, domain 1"/>
    <property type="match status" value="1"/>
</dbReference>
<feature type="domain" description="RmlD-like substrate binding" evidence="1">
    <location>
        <begin position="7"/>
        <end position="265"/>
    </location>
</feature>
<dbReference type="CDD" id="cd05254">
    <property type="entry name" value="dTDP_HR_like_SDR_e"/>
    <property type="match status" value="1"/>
</dbReference>
<dbReference type="Pfam" id="PF04321">
    <property type="entry name" value="RmlD_sub_bind"/>
    <property type="match status" value="1"/>
</dbReference>
<dbReference type="InterPro" id="IPR029903">
    <property type="entry name" value="RmlD-like-bd"/>
</dbReference>
<dbReference type="PANTHER" id="PTHR10491">
    <property type="entry name" value="DTDP-4-DEHYDRORHAMNOSE REDUCTASE"/>
    <property type="match status" value="1"/>
</dbReference>
<dbReference type="GO" id="GO:0019305">
    <property type="term" value="P:dTDP-rhamnose biosynthetic process"/>
    <property type="evidence" value="ECO:0007669"/>
    <property type="project" value="TreeGrafter"/>
</dbReference>
<name>A0AAP2REE9_9EURY</name>
<dbReference type="Gene3D" id="3.40.50.720">
    <property type="entry name" value="NAD(P)-binding Rossmann-like Domain"/>
    <property type="match status" value="1"/>
</dbReference>